<evidence type="ECO:0000313" key="1">
    <source>
        <dbReference type="EMBL" id="CDG17977.1"/>
    </source>
</evidence>
<proteinExistence type="predicted"/>
<reference evidence="1 2" key="1">
    <citation type="submission" date="2013-07" db="EMBL/GenBank/DDBJ databases">
        <authorList>
            <person name="Genoscope - CEA"/>
        </authorList>
    </citation>
    <scope>NUCLEOTIDE SEQUENCE [LARGE SCALE GENOMIC DNA]</scope>
    <source>
        <strain evidence="2">FRM16 / DSM 17909</strain>
    </source>
</reference>
<dbReference type="EMBL" id="FO704550">
    <property type="protein sequence ID" value="CDG17977.1"/>
    <property type="molecule type" value="Genomic_DNA"/>
</dbReference>
<protein>
    <submittedName>
        <fullName evidence="1">Uncharacterized protein</fullName>
    </submittedName>
</protein>
<dbReference type="KEGG" id="xdo:XDD1_2278"/>
<evidence type="ECO:0000313" key="2">
    <source>
        <dbReference type="Proteomes" id="UP000032721"/>
    </source>
</evidence>
<dbReference type="Proteomes" id="UP000032721">
    <property type="component" value="Chromosome"/>
</dbReference>
<dbReference type="AlphaFoldDB" id="A0A068QSG6"/>
<accession>A0A068QSG6</accession>
<name>A0A068QSG6_9GAMM</name>
<sequence>MKKRLDGNVNKIGYSDSAIELDIYAQVNYKEIGSLTDAIDDYFGAIGKATLKLAVRGYVDKWVFIKIICGESCRQENIQDTFLYIMKILENGKINIIKEGILLCFQMFYGFLLCQKIE</sequence>
<dbReference type="Pfam" id="PF19940">
    <property type="entry name" value="DUF6402"/>
    <property type="match status" value="1"/>
</dbReference>
<dbReference type="InterPro" id="IPR045646">
    <property type="entry name" value="DUF6402"/>
</dbReference>
<organism evidence="1 2">
    <name type="scientific">Xenorhabdus doucetiae</name>
    <dbReference type="NCBI Taxonomy" id="351671"/>
    <lineage>
        <taxon>Bacteria</taxon>
        <taxon>Pseudomonadati</taxon>
        <taxon>Pseudomonadota</taxon>
        <taxon>Gammaproteobacteria</taxon>
        <taxon>Enterobacterales</taxon>
        <taxon>Morganellaceae</taxon>
        <taxon>Xenorhabdus</taxon>
    </lineage>
</organism>
<dbReference type="HOGENOM" id="CLU_2072241_0_0_6"/>
<gene>
    <name evidence="1" type="ORF">XDD1_2278</name>
</gene>